<sequence>MMFAFEKEIAEREMLTPVCSYSYQVISISDQAKLNFGLSLKKRGPIEKLVDLFKKGEKLNDYPFVGQITFFHDDLNEKRIEETKELAQLNMARYGIKGINYTENGFNYVSFNASLREGKDYKIKVGEKIIHEQPRKLTFDDIKVL</sequence>
<dbReference type="RefSeq" id="WP_377775815.1">
    <property type="nucleotide sequence ID" value="NZ_JBHUHO010000051.1"/>
</dbReference>
<proteinExistence type="predicted"/>
<name>A0ABW4YQZ3_9BACL</name>
<reference evidence="2" key="1">
    <citation type="journal article" date="2019" name="Int. J. Syst. Evol. Microbiol.">
        <title>The Global Catalogue of Microorganisms (GCM) 10K type strain sequencing project: providing services to taxonomists for standard genome sequencing and annotation.</title>
        <authorList>
            <consortium name="The Broad Institute Genomics Platform"/>
            <consortium name="The Broad Institute Genome Sequencing Center for Infectious Disease"/>
            <person name="Wu L."/>
            <person name="Ma J."/>
        </authorList>
    </citation>
    <scope>NUCLEOTIDE SEQUENCE [LARGE SCALE GENOMIC DNA]</scope>
    <source>
        <strain evidence="2">GH52</strain>
    </source>
</reference>
<accession>A0ABW4YQZ3</accession>
<dbReference type="Proteomes" id="UP001597362">
    <property type="component" value="Unassembled WGS sequence"/>
</dbReference>
<organism evidence="1 2">
    <name type="scientific">Paenibacillus yanchengensis</name>
    <dbReference type="NCBI Taxonomy" id="2035833"/>
    <lineage>
        <taxon>Bacteria</taxon>
        <taxon>Bacillati</taxon>
        <taxon>Bacillota</taxon>
        <taxon>Bacilli</taxon>
        <taxon>Bacillales</taxon>
        <taxon>Paenibacillaceae</taxon>
        <taxon>Paenibacillus</taxon>
    </lineage>
</organism>
<comment type="caution">
    <text evidence="1">The sequence shown here is derived from an EMBL/GenBank/DDBJ whole genome shotgun (WGS) entry which is preliminary data.</text>
</comment>
<gene>
    <name evidence="1" type="ORF">ACFSJH_20905</name>
</gene>
<evidence type="ECO:0000313" key="2">
    <source>
        <dbReference type="Proteomes" id="UP001597362"/>
    </source>
</evidence>
<protein>
    <submittedName>
        <fullName evidence="1">Uncharacterized protein</fullName>
    </submittedName>
</protein>
<evidence type="ECO:0000313" key="1">
    <source>
        <dbReference type="EMBL" id="MFD2118162.1"/>
    </source>
</evidence>
<dbReference type="EMBL" id="JBHUHO010000051">
    <property type="protein sequence ID" value="MFD2118162.1"/>
    <property type="molecule type" value="Genomic_DNA"/>
</dbReference>
<keyword evidence="2" id="KW-1185">Reference proteome</keyword>